<evidence type="ECO:0000313" key="2">
    <source>
        <dbReference type="Proteomes" id="UP000034491"/>
    </source>
</evidence>
<dbReference type="STRING" id="1549748.WH95_06190"/>
<dbReference type="EMBL" id="LANI01000003">
    <property type="protein sequence ID" value="KKJ77991.1"/>
    <property type="molecule type" value="Genomic_DNA"/>
</dbReference>
<proteinExistence type="predicted"/>
<reference evidence="1 2" key="1">
    <citation type="submission" date="2015-03" db="EMBL/GenBank/DDBJ databases">
        <title>Genome sequence of Kiloniella sp. P1-1, isolated from the gut microflora of Pacific white shrimp, Penaeus vannamei.</title>
        <authorList>
            <person name="Shao Z."/>
            <person name="Wang L."/>
            <person name="Li X."/>
        </authorList>
    </citation>
    <scope>NUCLEOTIDE SEQUENCE [LARGE SCALE GENOMIC DNA]</scope>
    <source>
        <strain evidence="1 2">P1-1</strain>
    </source>
</reference>
<dbReference type="RefSeq" id="WP_046504353.1">
    <property type="nucleotide sequence ID" value="NZ_CBDDLU010000013.1"/>
</dbReference>
<evidence type="ECO:0008006" key="3">
    <source>
        <dbReference type="Google" id="ProtNLM"/>
    </source>
</evidence>
<sequence>MAKPKKFYTPSFDEGFLDHCDDRIAAFYNMWKSKCKNNVIPARSDFDPIDMVEFLPGITLVDVDQKTLDLTYRLVGTNEVAVRGKDPTGDSVREHFHATTWEDTWQNYHHAIVNQGIVFDDMDMPNANGIIVGDETIFVPLSPDGEHVNMVMLYSIQREPSK</sequence>
<dbReference type="Pfam" id="PF07310">
    <property type="entry name" value="PAS_5"/>
    <property type="match status" value="1"/>
</dbReference>
<evidence type="ECO:0000313" key="1">
    <source>
        <dbReference type="EMBL" id="KKJ77991.1"/>
    </source>
</evidence>
<dbReference type="AlphaFoldDB" id="A0A0M2R8I3"/>
<keyword evidence="2" id="KW-1185">Reference proteome</keyword>
<organism evidence="1 2">
    <name type="scientific">Kiloniella litopenaei</name>
    <dbReference type="NCBI Taxonomy" id="1549748"/>
    <lineage>
        <taxon>Bacteria</taxon>
        <taxon>Pseudomonadati</taxon>
        <taxon>Pseudomonadota</taxon>
        <taxon>Alphaproteobacteria</taxon>
        <taxon>Rhodospirillales</taxon>
        <taxon>Kiloniellaceae</taxon>
        <taxon>Kiloniella</taxon>
    </lineage>
</organism>
<gene>
    <name evidence="1" type="ORF">WH95_06190</name>
</gene>
<dbReference type="InterPro" id="IPR009922">
    <property type="entry name" value="DUF1457"/>
</dbReference>
<comment type="caution">
    <text evidence="1">The sequence shown here is derived from an EMBL/GenBank/DDBJ whole genome shotgun (WGS) entry which is preliminary data.</text>
</comment>
<protein>
    <recommendedName>
        <fullName evidence="3">PAS domain-containing protein</fullName>
    </recommendedName>
</protein>
<dbReference type="OrthoDB" id="7345201at2"/>
<name>A0A0M2R8I3_9PROT</name>
<dbReference type="Proteomes" id="UP000034491">
    <property type="component" value="Unassembled WGS sequence"/>
</dbReference>
<accession>A0A0M2R8I3</accession>